<dbReference type="EMBL" id="BPQP01000012">
    <property type="protein sequence ID" value="GJD93631.1"/>
    <property type="molecule type" value="Genomic_DNA"/>
</dbReference>
<dbReference type="Proteomes" id="UP001055125">
    <property type="component" value="Unassembled WGS sequence"/>
</dbReference>
<evidence type="ECO:0008006" key="3">
    <source>
        <dbReference type="Google" id="ProtNLM"/>
    </source>
</evidence>
<reference evidence="1" key="1">
    <citation type="journal article" date="2021" name="Front. Microbiol.">
        <title>Comprehensive Comparative Genomics and Phenotyping of Methylobacterium Species.</title>
        <authorList>
            <person name="Alessa O."/>
            <person name="Ogura Y."/>
            <person name="Fujitani Y."/>
            <person name="Takami H."/>
            <person name="Hayashi T."/>
            <person name="Sahin N."/>
            <person name="Tani A."/>
        </authorList>
    </citation>
    <scope>NUCLEOTIDE SEQUENCE</scope>
    <source>
        <strain evidence="1">DSM 19015</strain>
    </source>
</reference>
<comment type="caution">
    <text evidence="1">The sequence shown here is derived from an EMBL/GenBank/DDBJ whole genome shotgun (WGS) entry which is preliminary data.</text>
</comment>
<organism evidence="1 2">
    <name type="scientific">Methylobacterium iners</name>
    <dbReference type="NCBI Taxonomy" id="418707"/>
    <lineage>
        <taxon>Bacteria</taxon>
        <taxon>Pseudomonadati</taxon>
        <taxon>Pseudomonadota</taxon>
        <taxon>Alphaproteobacteria</taxon>
        <taxon>Hyphomicrobiales</taxon>
        <taxon>Methylobacteriaceae</taxon>
        <taxon>Methylobacterium</taxon>
    </lineage>
</organism>
<keyword evidence="2" id="KW-1185">Reference proteome</keyword>
<dbReference type="RefSeq" id="WP_238242831.1">
    <property type="nucleotide sequence ID" value="NZ_BPQP01000012.1"/>
</dbReference>
<sequence>MTTRPTTSELSEAKLVSKDDVAAAVDAFMANPSTTTFPLGKDYALDLRDAVAASPFALGVVMNPHARPASKRNAIRTAILLERPVKA</sequence>
<reference evidence="1" key="2">
    <citation type="submission" date="2021-08" db="EMBL/GenBank/DDBJ databases">
        <authorList>
            <person name="Tani A."/>
            <person name="Ola A."/>
            <person name="Ogura Y."/>
            <person name="Katsura K."/>
            <person name="Hayashi T."/>
        </authorList>
    </citation>
    <scope>NUCLEOTIDE SEQUENCE</scope>
    <source>
        <strain evidence="1">DSM 19015</strain>
    </source>
</reference>
<accession>A0ABQ4RS76</accession>
<evidence type="ECO:0000313" key="2">
    <source>
        <dbReference type="Proteomes" id="UP001055125"/>
    </source>
</evidence>
<evidence type="ECO:0000313" key="1">
    <source>
        <dbReference type="EMBL" id="GJD93631.1"/>
    </source>
</evidence>
<proteinExistence type="predicted"/>
<name>A0ABQ4RS76_9HYPH</name>
<protein>
    <recommendedName>
        <fullName evidence="3">PTS EIIA type-2 domain-containing protein</fullName>
    </recommendedName>
</protein>
<gene>
    <name evidence="1" type="ORF">OCOJLMKI_0827</name>
</gene>